<comment type="caution">
    <text evidence="15">The sequence shown here is derived from an EMBL/GenBank/DDBJ whole genome shotgun (WGS) entry which is preliminary data.</text>
</comment>
<dbReference type="GO" id="GO:0046872">
    <property type="term" value="F:metal ion binding"/>
    <property type="evidence" value="ECO:0007669"/>
    <property type="project" value="UniProtKB-UniRule"/>
</dbReference>
<dbReference type="NCBIfam" id="TIGR01163">
    <property type="entry name" value="rpe"/>
    <property type="match status" value="1"/>
</dbReference>
<gene>
    <name evidence="10" type="primary">rpe</name>
    <name evidence="15" type="ORF">C5O19_10195</name>
</gene>
<dbReference type="Pfam" id="PF00834">
    <property type="entry name" value="Ribul_P_3_epim"/>
    <property type="match status" value="1"/>
</dbReference>
<dbReference type="AlphaFoldDB" id="A0A2S7IQM5"/>
<evidence type="ECO:0000313" key="16">
    <source>
        <dbReference type="Proteomes" id="UP000239590"/>
    </source>
</evidence>
<dbReference type="PANTHER" id="PTHR11749">
    <property type="entry name" value="RIBULOSE-5-PHOSPHATE-3-EPIMERASE"/>
    <property type="match status" value="1"/>
</dbReference>
<evidence type="ECO:0000256" key="3">
    <source>
        <dbReference type="ARBA" id="ARBA00001941"/>
    </source>
</evidence>
<feature type="active site" description="Proton acceptor" evidence="10 12">
    <location>
        <position position="36"/>
    </location>
</feature>
<dbReference type="GO" id="GO:0019323">
    <property type="term" value="P:pentose catabolic process"/>
    <property type="evidence" value="ECO:0007669"/>
    <property type="project" value="UniProtKB-UniRule"/>
</dbReference>
<feature type="active site" description="Proton donor" evidence="10 12">
    <location>
        <position position="176"/>
    </location>
</feature>
<protein>
    <recommendedName>
        <fullName evidence="7 10">Ribulose-phosphate 3-epimerase</fullName>
        <ecNumber evidence="7 10">5.1.3.1</ecNumber>
    </recommendedName>
</protein>
<evidence type="ECO:0000256" key="8">
    <source>
        <dbReference type="ARBA" id="ARBA00022723"/>
    </source>
</evidence>
<dbReference type="RefSeq" id="WP_104711852.1">
    <property type="nucleotide sequence ID" value="NZ_PTRA01000001.1"/>
</dbReference>
<comment type="cofactor">
    <cofactor evidence="5">
        <name>Fe(2+)</name>
        <dbReference type="ChEBI" id="CHEBI:29033"/>
    </cofactor>
</comment>
<feature type="binding site" evidence="10 13">
    <location>
        <position position="34"/>
    </location>
    <ligand>
        <name>a divalent metal cation</name>
        <dbReference type="ChEBI" id="CHEBI:60240"/>
    </ligand>
</feature>
<dbReference type="GO" id="GO:0005737">
    <property type="term" value="C:cytoplasm"/>
    <property type="evidence" value="ECO:0007669"/>
    <property type="project" value="UniProtKB-ARBA"/>
</dbReference>
<proteinExistence type="inferred from homology"/>
<keyword evidence="13" id="KW-0464">Manganese</keyword>
<evidence type="ECO:0000256" key="13">
    <source>
        <dbReference type="PIRSR" id="PIRSR001461-2"/>
    </source>
</evidence>
<feature type="binding site" evidence="10 14">
    <location>
        <position position="67"/>
    </location>
    <ligand>
        <name>substrate</name>
    </ligand>
</feature>
<evidence type="ECO:0000256" key="2">
    <source>
        <dbReference type="ARBA" id="ARBA00001936"/>
    </source>
</evidence>
<sequence length="220" mass="24475">MKTPLIAPSILASDFANLQREIEMLNRSEADWIHVDVMDGVFVPNISFGFPVVEAVKRYAQKPLDVHLMITQPERYIETFQKAGADRITVHYEACTHLHRTIQQIKDAGCQAGVALNPHTPVFLLEDILEELDLVLIMSVNPGFGGQKFIQRTYEKINRLSELRYTLNPQLLIEVDGGVNAGNARKLVEHGADVLVAGNFVFSAESPEVVIADLKKDAAL</sequence>
<dbReference type="NCBIfam" id="NF004076">
    <property type="entry name" value="PRK05581.1-4"/>
    <property type="match status" value="1"/>
</dbReference>
<comment type="cofactor">
    <cofactor evidence="4">
        <name>Zn(2+)</name>
        <dbReference type="ChEBI" id="CHEBI:29105"/>
    </cofactor>
</comment>
<dbReference type="FunFam" id="3.20.20.70:FF:000004">
    <property type="entry name" value="Ribulose-phosphate 3-epimerase"/>
    <property type="match status" value="1"/>
</dbReference>
<keyword evidence="13" id="KW-0170">Cobalt</keyword>
<feature type="binding site" evidence="10 14">
    <location>
        <position position="9"/>
    </location>
    <ligand>
        <name>substrate</name>
    </ligand>
</feature>
<organism evidence="15 16">
    <name type="scientific">Siphonobacter curvatus</name>
    <dbReference type="NCBI Taxonomy" id="2094562"/>
    <lineage>
        <taxon>Bacteria</taxon>
        <taxon>Pseudomonadati</taxon>
        <taxon>Bacteroidota</taxon>
        <taxon>Cytophagia</taxon>
        <taxon>Cytophagales</taxon>
        <taxon>Cytophagaceae</taxon>
        <taxon>Siphonobacter</taxon>
    </lineage>
</organism>
<accession>A0A2S7IQM5</accession>
<dbReference type="Proteomes" id="UP000239590">
    <property type="component" value="Unassembled WGS sequence"/>
</dbReference>
<keyword evidence="16" id="KW-1185">Reference proteome</keyword>
<name>A0A2S7IQM5_9BACT</name>
<feature type="binding site" evidence="10 13">
    <location>
        <position position="176"/>
    </location>
    <ligand>
        <name>a divalent metal cation</name>
        <dbReference type="ChEBI" id="CHEBI:60240"/>
    </ligand>
</feature>
<evidence type="ECO:0000256" key="14">
    <source>
        <dbReference type="PIRSR" id="PIRSR001461-3"/>
    </source>
</evidence>
<dbReference type="EC" id="5.1.3.1" evidence="7 10"/>
<comment type="cofactor">
    <cofactor evidence="3">
        <name>Co(2+)</name>
        <dbReference type="ChEBI" id="CHEBI:48828"/>
    </cofactor>
</comment>
<dbReference type="PROSITE" id="PS01086">
    <property type="entry name" value="RIBUL_P_3_EPIMER_2"/>
    <property type="match status" value="1"/>
</dbReference>
<dbReference type="GO" id="GO:0004750">
    <property type="term" value="F:D-ribulose-phosphate 3-epimerase activity"/>
    <property type="evidence" value="ECO:0007669"/>
    <property type="project" value="UniProtKB-UniRule"/>
</dbReference>
<dbReference type="PIRSF" id="PIRSF001461">
    <property type="entry name" value="RPE"/>
    <property type="match status" value="1"/>
</dbReference>
<dbReference type="InterPro" id="IPR026019">
    <property type="entry name" value="Ribul_P_3_epim"/>
</dbReference>
<comment type="cofactor">
    <cofactor evidence="2">
        <name>Mn(2+)</name>
        <dbReference type="ChEBI" id="CHEBI:29035"/>
    </cofactor>
</comment>
<evidence type="ECO:0000256" key="6">
    <source>
        <dbReference type="ARBA" id="ARBA00009541"/>
    </source>
</evidence>
<evidence type="ECO:0000313" key="15">
    <source>
        <dbReference type="EMBL" id="PQA59969.1"/>
    </source>
</evidence>
<evidence type="ECO:0000256" key="11">
    <source>
        <dbReference type="PIRNR" id="PIRNR001461"/>
    </source>
</evidence>
<dbReference type="HAMAP" id="MF_02227">
    <property type="entry name" value="RPE"/>
    <property type="match status" value="1"/>
</dbReference>
<feature type="binding site" evidence="14">
    <location>
        <position position="178"/>
    </location>
    <ligand>
        <name>substrate</name>
    </ligand>
</feature>
<evidence type="ECO:0000256" key="7">
    <source>
        <dbReference type="ARBA" id="ARBA00013188"/>
    </source>
</evidence>
<keyword evidence="9 10" id="KW-0413">Isomerase</keyword>
<dbReference type="EMBL" id="PTRA01000001">
    <property type="protein sequence ID" value="PQA59969.1"/>
    <property type="molecule type" value="Genomic_DNA"/>
</dbReference>
<evidence type="ECO:0000256" key="9">
    <source>
        <dbReference type="ARBA" id="ARBA00023235"/>
    </source>
</evidence>
<keyword evidence="10 11" id="KW-0119">Carbohydrate metabolism</keyword>
<evidence type="ECO:0000256" key="4">
    <source>
        <dbReference type="ARBA" id="ARBA00001947"/>
    </source>
</evidence>
<dbReference type="OrthoDB" id="1645589at2"/>
<evidence type="ECO:0000256" key="12">
    <source>
        <dbReference type="PIRSR" id="PIRSR001461-1"/>
    </source>
</evidence>
<feature type="binding site" evidence="10 13">
    <location>
        <position position="36"/>
    </location>
    <ligand>
        <name>a divalent metal cation</name>
        <dbReference type="ChEBI" id="CHEBI:60240"/>
    </ligand>
</feature>
<feature type="binding site" evidence="10 14">
    <location>
        <begin position="143"/>
        <end position="146"/>
    </location>
    <ligand>
        <name>substrate</name>
    </ligand>
</feature>
<reference evidence="16" key="1">
    <citation type="submission" date="2018-02" db="EMBL/GenBank/DDBJ databases">
        <title>Genome sequencing of Solimonas sp. HR-BB.</title>
        <authorList>
            <person name="Lee Y."/>
            <person name="Jeon C.O."/>
        </authorList>
    </citation>
    <scope>NUCLEOTIDE SEQUENCE [LARGE SCALE GENOMIC DNA]</scope>
    <source>
        <strain evidence="16">HR-U</strain>
    </source>
</reference>
<evidence type="ECO:0000256" key="10">
    <source>
        <dbReference type="HAMAP-Rule" id="MF_02227"/>
    </source>
</evidence>
<evidence type="ECO:0000256" key="1">
    <source>
        <dbReference type="ARBA" id="ARBA00001782"/>
    </source>
</evidence>
<keyword evidence="13" id="KW-0862">Zinc</keyword>
<comment type="pathway">
    <text evidence="10">Carbohydrate degradation.</text>
</comment>
<comment type="catalytic activity">
    <reaction evidence="1 10 11">
        <text>D-ribulose 5-phosphate = D-xylulose 5-phosphate</text>
        <dbReference type="Rhea" id="RHEA:13677"/>
        <dbReference type="ChEBI" id="CHEBI:57737"/>
        <dbReference type="ChEBI" id="CHEBI:58121"/>
        <dbReference type="EC" id="5.1.3.1"/>
    </reaction>
</comment>
<keyword evidence="8 10" id="KW-0479">Metal-binding</keyword>
<dbReference type="Gene3D" id="3.20.20.70">
    <property type="entry name" value="Aldolase class I"/>
    <property type="match status" value="1"/>
</dbReference>
<dbReference type="InterPro" id="IPR000056">
    <property type="entry name" value="Ribul_P_3_epim-like"/>
</dbReference>
<comment type="caution">
    <text evidence="10">Lacks conserved residue(s) required for the propagation of feature annotation.</text>
</comment>
<evidence type="ECO:0000256" key="5">
    <source>
        <dbReference type="ARBA" id="ARBA00001954"/>
    </source>
</evidence>
<dbReference type="GO" id="GO:0006098">
    <property type="term" value="P:pentose-phosphate shunt"/>
    <property type="evidence" value="ECO:0007669"/>
    <property type="project" value="UniProtKB-UniRule"/>
</dbReference>
<dbReference type="InterPro" id="IPR011060">
    <property type="entry name" value="RibuloseP-bd_barrel"/>
</dbReference>
<dbReference type="CDD" id="cd00429">
    <property type="entry name" value="RPE"/>
    <property type="match status" value="1"/>
</dbReference>
<feature type="binding site" evidence="10">
    <location>
        <begin position="176"/>
        <end position="178"/>
    </location>
    <ligand>
        <name>substrate</name>
    </ligand>
</feature>
<dbReference type="SUPFAM" id="SSF51366">
    <property type="entry name" value="Ribulose-phoshate binding barrel"/>
    <property type="match status" value="1"/>
</dbReference>
<comment type="function">
    <text evidence="10">Catalyzes the reversible epimerization of D-ribulose 5-phosphate to D-xylulose 5-phosphate.</text>
</comment>
<dbReference type="PROSITE" id="PS01085">
    <property type="entry name" value="RIBUL_P_3_EPIMER_1"/>
    <property type="match status" value="1"/>
</dbReference>
<feature type="binding site" evidence="10 13">
    <location>
        <position position="67"/>
    </location>
    <ligand>
        <name>a divalent metal cation</name>
        <dbReference type="ChEBI" id="CHEBI:60240"/>
    </ligand>
</feature>
<dbReference type="InterPro" id="IPR013785">
    <property type="entry name" value="Aldolase_TIM"/>
</dbReference>
<comment type="cofactor">
    <cofactor evidence="10 13">
        <name>a divalent metal cation</name>
        <dbReference type="ChEBI" id="CHEBI:60240"/>
    </cofactor>
    <text evidence="10 13">Binds 1 divalent metal cation per subunit.</text>
</comment>
<comment type="similarity">
    <text evidence="6 10 11">Belongs to the ribulose-phosphate 3-epimerase family.</text>
</comment>